<protein>
    <recommendedName>
        <fullName evidence="8">PilZ domain-containing protein</fullName>
    </recommendedName>
</protein>
<organism evidence="6 7">
    <name type="scientific">Nitrospira defluvii</name>
    <dbReference type="NCBI Taxonomy" id="330214"/>
    <lineage>
        <taxon>Bacteria</taxon>
        <taxon>Pseudomonadati</taxon>
        <taxon>Nitrospirota</taxon>
        <taxon>Nitrospiria</taxon>
        <taxon>Nitrospirales</taxon>
        <taxon>Nitrospiraceae</taxon>
        <taxon>Nitrospira</taxon>
    </lineage>
</organism>
<dbReference type="InterPro" id="IPR009926">
    <property type="entry name" value="T3SS_YcgR_PilZN"/>
</dbReference>
<proteinExistence type="predicted"/>
<sequence>MTSDLTAHRHPASFLEVGLSLQLSLAGEESGAQYGSTVLGWKHRSWILCEWPFHFGKPIPCAVGTTCVLRYIYAGRIIGYRTEVLDLQLQPFPFLLLAYPSNIEAVPLRKQGRVLAHEPVVLLQVTGGVGERQSAHQPRIGGLLTDLSASGCAVRLQRPIQDFFPGMVLRVEFEIIGTGHVNNLTALVRNVSLQSDGTLLGLEFQFDGKETIEYRGWGGSVKKALESFVLQKHSIESA</sequence>
<gene>
    <name evidence="6" type="ORF">NSPZN2_40561</name>
</gene>
<evidence type="ECO:0000256" key="3">
    <source>
        <dbReference type="ARBA" id="ARBA00023143"/>
    </source>
</evidence>
<dbReference type="Gene3D" id="2.30.110.10">
    <property type="entry name" value="Electron Transport, Fmn-binding Protein, Chain A"/>
    <property type="match status" value="1"/>
</dbReference>
<evidence type="ECO:0000256" key="2">
    <source>
        <dbReference type="ARBA" id="ARBA00022741"/>
    </source>
</evidence>
<dbReference type="Gene3D" id="2.40.10.220">
    <property type="entry name" value="predicted glycosyltransferase like domains"/>
    <property type="match status" value="1"/>
</dbReference>
<dbReference type="Proteomes" id="UP000675880">
    <property type="component" value="Unassembled WGS sequence"/>
</dbReference>
<evidence type="ECO:0000313" key="7">
    <source>
        <dbReference type="Proteomes" id="UP000675880"/>
    </source>
</evidence>
<evidence type="ECO:0008006" key="8">
    <source>
        <dbReference type="Google" id="ProtNLM"/>
    </source>
</evidence>
<feature type="domain" description="Type III secretion system flagellar brake protein YcgR PilZN" evidence="5">
    <location>
        <begin position="16"/>
        <end position="100"/>
    </location>
</feature>
<keyword evidence="2" id="KW-0547">Nucleotide-binding</keyword>
<keyword evidence="7" id="KW-1185">Reference proteome</keyword>
<feature type="domain" description="PilZ" evidence="4">
    <location>
        <begin position="137"/>
        <end position="205"/>
    </location>
</feature>
<evidence type="ECO:0000259" key="4">
    <source>
        <dbReference type="Pfam" id="PF07238"/>
    </source>
</evidence>
<dbReference type="Pfam" id="PF12945">
    <property type="entry name" value="PilZNR"/>
    <property type="match status" value="1"/>
</dbReference>
<name>A0ABM8RXH8_9BACT</name>
<accession>A0ABM8RXH8</accession>
<dbReference type="InterPro" id="IPR009875">
    <property type="entry name" value="PilZ_domain"/>
</dbReference>
<evidence type="ECO:0000313" key="6">
    <source>
        <dbReference type="EMBL" id="CAE6776880.1"/>
    </source>
</evidence>
<dbReference type="RefSeq" id="WP_213043364.1">
    <property type="nucleotide sequence ID" value="NZ_CAJNBJ010000017.1"/>
</dbReference>
<dbReference type="EMBL" id="CAJNBJ010000017">
    <property type="protein sequence ID" value="CAE6776880.1"/>
    <property type="molecule type" value="Genomic_DNA"/>
</dbReference>
<reference evidence="6 7" key="1">
    <citation type="submission" date="2021-02" db="EMBL/GenBank/DDBJ databases">
        <authorList>
            <person name="Han P."/>
        </authorList>
    </citation>
    <scope>NUCLEOTIDE SEQUENCE [LARGE SCALE GENOMIC DNA]</scope>
    <source>
        <strain evidence="6">Candidatus Nitrospira sp. ZN2</strain>
    </source>
</reference>
<evidence type="ECO:0000259" key="5">
    <source>
        <dbReference type="Pfam" id="PF12945"/>
    </source>
</evidence>
<dbReference type="Pfam" id="PF07238">
    <property type="entry name" value="PilZ"/>
    <property type="match status" value="1"/>
</dbReference>
<keyword evidence="1" id="KW-0973">c-di-GMP</keyword>
<evidence type="ECO:0000256" key="1">
    <source>
        <dbReference type="ARBA" id="ARBA00022636"/>
    </source>
</evidence>
<dbReference type="InterPro" id="IPR012349">
    <property type="entry name" value="Split_barrel_FMN-bd"/>
</dbReference>
<keyword evidence="3" id="KW-0975">Bacterial flagellum</keyword>
<comment type="caution">
    <text evidence="6">The sequence shown here is derived from an EMBL/GenBank/DDBJ whole genome shotgun (WGS) entry which is preliminary data.</text>
</comment>
<dbReference type="SUPFAM" id="SSF141371">
    <property type="entry name" value="PilZ domain-like"/>
    <property type="match status" value="2"/>
</dbReference>